<feature type="transmembrane region" description="Helical" evidence="2">
    <location>
        <begin position="146"/>
        <end position="168"/>
    </location>
</feature>
<dbReference type="InterPro" id="IPR029058">
    <property type="entry name" value="AB_hydrolase_fold"/>
</dbReference>
<feature type="transmembrane region" description="Helical" evidence="2">
    <location>
        <begin position="265"/>
        <end position="290"/>
    </location>
</feature>
<dbReference type="Gene3D" id="3.40.50.1820">
    <property type="entry name" value="alpha/beta hydrolase"/>
    <property type="match status" value="1"/>
</dbReference>
<evidence type="ECO:0000313" key="5">
    <source>
        <dbReference type="Proteomes" id="UP001157974"/>
    </source>
</evidence>
<dbReference type="InterPro" id="IPR051218">
    <property type="entry name" value="Sec_MonoDiacylglyc_Lipase"/>
</dbReference>
<feature type="domain" description="Fungal lipase-type" evidence="3">
    <location>
        <begin position="486"/>
        <end position="636"/>
    </location>
</feature>
<dbReference type="Pfam" id="PF01764">
    <property type="entry name" value="Lipase_3"/>
    <property type="match status" value="1"/>
</dbReference>
<organism evidence="4 5">
    <name type="scientific">Rhodosorus marinus</name>
    <dbReference type="NCBI Taxonomy" id="101924"/>
    <lineage>
        <taxon>Eukaryota</taxon>
        <taxon>Rhodophyta</taxon>
        <taxon>Stylonematophyceae</taxon>
        <taxon>Stylonematales</taxon>
        <taxon>Stylonemataceae</taxon>
        <taxon>Rhodosorus</taxon>
    </lineage>
</organism>
<dbReference type="InterPro" id="IPR002921">
    <property type="entry name" value="Fungal_lipase-type"/>
</dbReference>
<dbReference type="PANTHER" id="PTHR45856:SF11">
    <property type="entry name" value="FUNGAL LIPASE-LIKE DOMAIN-CONTAINING PROTEIN"/>
    <property type="match status" value="1"/>
</dbReference>
<feature type="transmembrane region" description="Helical" evidence="2">
    <location>
        <begin position="180"/>
        <end position="203"/>
    </location>
</feature>
<sequence>MDYSEKPAADPELTLEELNDSTGIPVPDDTSFGTYGLSMPTIVSEPRLKIETLHASELTKVTLLYVVSAVYMVISTIVYLVLANTIWVRPEQIGGETYWIVEPAFWYRVFEFVVEIMVAVALTFMTVYYSVVVLATPKALRTREMAYVFILGISCSVIYIPFFNTVFLPVLVLNDQSWKAVLRISTLLSSCLGITGIFFQIWSTAISFRTPRGQWFPWTYWPKMFILGMFMVTRIAVSFLLNVNLNWLPLSSLATGMEIIFSKDGFSPGLLFMLVANFCTELMVVLYITCEMTVTARYIRSLDYLDYRSLQIGFRQFRYYLALTFVLTTVFGTLNIMLSSNDTMILVAKYQGVYQFRPPSGRLSYLTIIPAYALQQLFFMLPASAPTLTDLIRCRYKKSHNPTESLFRYRVFERHHDPKFKKTSFVMETCIMLFNLAWLPYSYGKDHKEARSPRDFGDNNNKVVSYISDQPTDTHALVLAAEDRIVVAFRGTSSSRNVGTDLRTGRVPVEHMWDDQPAAEMDGTRCWSSPTRPLVHAGFMRVYKTVRRRILEELERLYSLEPRPIFFTGHSLGGALATLSSYDTAKTMNPGEGVFVYTYGSPRAGNHQFVKEYDAVVPCTWRMVNAHDPVTMMPPAFLFHHVGQVALVTADGDLFIDPTMFEMTWMHSSFMSVGLRRHSNSGYAKALTAFVERRHGTRMGYRGVIWKAKITNSGTGSNGPFTIRTGGGIPTDALARRGPEDDRYKMCRFGASSAAYPVSSSETRVSDVRTTSNRETNPLGIASLSSD</sequence>
<evidence type="ECO:0000256" key="2">
    <source>
        <dbReference type="SAM" id="Phobius"/>
    </source>
</evidence>
<feature type="transmembrane region" description="Helical" evidence="2">
    <location>
        <begin position="224"/>
        <end position="245"/>
    </location>
</feature>
<keyword evidence="5" id="KW-1185">Reference proteome</keyword>
<dbReference type="PANTHER" id="PTHR45856">
    <property type="entry name" value="ALPHA/BETA-HYDROLASES SUPERFAMILY PROTEIN"/>
    <property type="match status" value="1"/>
</dbReference>
<feature type="transmembrane region" description="Helical" evidence="2">
    <location>
        <begin position="112"/>
        <end position="134"/>
    </location>
</feature>
<feature type="transmembrane region" description="Helical" evidence="2">
    <location>
        <begin position="317"/>
        <end position="338"/>
    </location>
</feature>
<proteinExistence type="predicted"/>
<reference evidence="4 5" key="1">
    <citation type="journal article" date="2023" name="Nat. Commun.">
        <title>Origin of minicircular mitochondrial genomes in red algae.</title>
        <authorList>
            <person name="Lee Y."/>
            <person name="Cho C.H."/>
            <person name="Lee Y.M."/>
            <person name="Park S.I."/>
            <person name="Yang J.H."/>
            <person name="West J.A."/>
            <person name="Bhattacharya D."/>
            <person name="Yoon H.S."/>
        </authorList>
    </citation>
    <scope>NUCLEOTIDE SEQUENCE [LARGE SCALE GENOMIC DNA]</scope>
    <source>
        <strain evidence="4 5">CCMP1338</strain>
        <tissue evidence="4">Whole cell</tissue>
    </source>
</reference>
<dbReference type="SUPFAM" id="SSF53474">
    <property type="entry name" value="alpha/beta-Hydrolases"/>
    <property type="match status" value="1"/>
</dbReference>
<evidence type="ECO:0000256" key="1">
    <source>
        <dbReference type="SAM" id="MobiDB-lite"/>
    </source>
</evidence>
<feature type="region of interest" description="Disordered" evidence="1">
    <location>
        <begin position="756"/>
        <end position="787"/>
    </location>
</feature>
<evidence type="ECO:0000259" key="3">
    <source>
        <dbReference type="Pfam" id="PF01764"/>
    </source>
</evidence>
<name>A0AAV8UQ51_9RHOD</name>
<keyword evidence="2" id="KW-1133">Transmembrane helix</keyword>
<accession>A0AAV8UQ51</accession>
<feature type="transmembrane region" description="Helical" evidence="2">
    <location>
        <begin position="63"/>
        <end position="82"/>
    </location>
</feature>
<dbReference type="EMBL" id="JAMWBK010000007">
    <property type="protein sequence ID" value="KAJ8903437.1"/>
    <property type="molecule type" value="Genomic_DNA"/>
</dbReference>
<dbReference type="Proteomes" id="UP001157974">
    <property type="component" value="Unassembled WGS sequence"/>
</dbReference>
<dbReference type="GO" id="GO:0006629">
    <property type="term" value="P:lipid metabolic process"/>
    <property type="evidence" value="ECO:0007669"/>
    <property type="project" value="InterPro"/>
</dbReference>
<keyword evidence="2" id="KW-0812">Transmembrane</keyword>
<gene>
    <name evidence="4" type="ORF">NDN08_004545</name>
</gene>
<feature type="compositionally biased region" description="Polar residues" evidence="1">
    <location>
        <begin position="758"/>
        <end position="776"/>
    </location>
</feature>
<comment type="caution">
    <text evidence="4">The sequence shown here is derived from an EMBL/GenBank/DDBJ whole genome shotgun (WGS) entry which is preliminary data.</text>
</comment>
<dbReference type="CDD" id="cd00519">
    <property type="entry name" value="Lipase_3"/>
    <property type="match status" value="1"/>
</dbReference>
<protein>
    <recommendedName>
        <fullName evidence="3">Fungal lipase-type domain-containing protein</fullName>
    </recommendedName>
</protein>
<feature type="region of interest" description="Disordered" evidence="1">
    <location>
        <begin position="717"/>
        <end position="737"/>
    </location>
</feature>
<keyword evidence="2" id="KW-0472">Membrane</keyword>
<dbReference type="AlphaFoldDB" id="A0AAV8UQ51"/>
<evidence type="ECO:0000313" key="4">
    <source>
        <dbReference type="EMBL" id="KAJ8903437.1"/>
    </source>
</evidence>